<dbReference type="PIRSF" id="PIRSF033535">
    <property type="entry name" value="UCP033535_plp"/>
    <property type="match status" value="1"/>
</dbReference>
<name>A0A9X1NTB0_9HYPH</name>
<evidence type="ECO:0000313" key="1">
    <source>
        <dbReference type="EMBL" id="MCD7110033.1"/>
    </source>
</evidence>
<protein>
    <submittedName>
        <fullName evidence="1">DUF2291 domain-containing protein</fullName>
    </submittedName>
</protein>
<dbReference type="EMBL" id="JAJOZR010000008">
    <property type="protein sequence ID" value="MCD7110033.1"/>
    <property type="molecule type" value="Genomic_DNA"/>
</dbReference>
<dbReference type="InterPro" id="IPR014582">
    <property type="entry name" value="UCP033535_lipo"/>
</dbReference>
<dbReference type="Pfam" id="PF10054">
    <property type="entry name" value="DUF2291"/>
    <property type="match status" value="1"/>
</dbReference>
<accession>A0A9X1NTB0</accession>
<gene>
    <name evidence="1" type="ORF">LRX75_13400</name>
</gene>
<dbReference type="SUPFAM" id="SSF141318">
    <property type="entry name" value="TM0957-like"/>
    <property type="match status" value="1"/>
</dbReference>
<comment type="caution">
    <text evidence="1">The sequence shown here is derived from an EMBL/GenBank/DDBJ whole genome shotgun (WGS) entry which is preliminary data.</text>
</comment>
<dbReference type="Proteomes" id="UP001139089">
    <property type="component" value="Unassembled WGS sequence"/>
</dbReference>
<organism evidence="1 2">
    <name type="scientific">Rhizobium quercicola</name>
    <dbReference type="NCBI Taxonomy" id="2901226"/>
    <lineage>
        <taxon>Bacteria</taxon>
        <taxon>Pseudomonadati</taxon>
        <taxon>Pseudomonadota</taxon>
        <taxon>Alphaproteobacteria</taxon>
        <taxon>Hyphomicrobiales</taxon>
        <taxon>Rhizobiaceae</taxon>
        <taxon>Rhizobium/Agrobacterium group</taxon>
        <taxon>Rhizobium</taxon>
    </lineage>
</organism>
<proteinExistence type="predicted"/>
<evidence type="ECO:0000313" key="2">
    <source>
        <dbReference type="Proteomes" id="UP001139089"/>
    </source>
</evidence>
<keyword evidence="2" id="KW-1185">Reference proteome</keyword>
<dbReference type="RefSeq" id="WP_231815142.1">
    <property type="nucleotide sequence ID" value="NZ_JAJOZR010000008.1"/>
</dbReference>
<sequence length="218" mass="22759">MSTVADTKSLNTPLLTRGRVIAAALAVILVGAMAYDTRVVRIGSEHDVRADVFSPEAFGTENFPKVRESVVSRAVDAAELGSAIATDKAAAGTKYGIATSTGPVIPVKFTGTVGERKSSTNTIAVPGLPEGTVVRVQTGPAINGTDLRDATGEIEFGQFTNQIEYQNAGSALNNAMKKETLGSIDPAALDGKTVEITGVFKLINPKNWLVTPVTVTVK</sequence>
<reference evidence="1" key="1">
    <citation type="submission" date="2021-12" db="EMBL/GenBank/DDBJ databases">
        <authorList>
            <person name="Li Y."/>
        </authorList>
    </citation>
    <scope>NUCLEOTIDE SEQUENCE</scope>
    <source>
        <strain evidence="1">DKSPLA3</strain>
    </source>
</reference>
<dbReference type="AlphaFoldDB" id="A0A9X1NTB0"/>
<dbReference type="InterPro" id="IPR036215">
    <property type="entry name" value="TM0957-like_sf"/>
</dbReference>